<feature type="region of interest" description="Disordered" evidence="5">
    <location>
        <begin position="368"/>
        <end position="391"/>
    </location>
</feature>
<evidence type="ECO:0000256" key="4">
    <source>
        <dbReference type="ARBA" id="ARBA00023136"/>
    </source>
</evidence>
<accession>A0A9W8ANB7</accession>
<dbReference type="GO" id="GO:0016020">
    <property type="term" value="C:membrane"/>
    <property type="evidence" value="ECO:0007669"/>
    <property type="project" value="UniProtKB-SubCell"/>
</dbReference>
<gene>
    <name evidence="9" type="ORF">IWQ62_003230</name>
</gene>
<feature type="transmembrane region" description="Helical" evidence="6">
    <location>
        <begin position="279"/>
        <end position="298"/>
    </location>
</feature>
<dbReference type="InterPro" id="IPR025969">
    <property type="entry name" value="ABA_GPCR_dom"/>
</dbReference>
<evidence type="ECO:0000259" key="7">
    <source>
        <dbReference type="Pfam" id="PF12430"/>
    </source>
</evidence>
<evidence type="ECO:0008006" key="11">
    <source>
        <dbReference type="Google" id="ProtNLM"/>
    </source>
</evidence>
<protein>
    <recommendedName>
        <fullName evidence="11">Golgi pH regulator</fullName>
    </recommendedName>
</protein>
<dbReference type="Pfam" id="PF12537">
    <property type="entry name" value="GPHR_N"/>
    <property type="match status" value="1"/>
</dbReference>
<feature type="domain" description="Golgi pH regulator conserved" evidence="8">
    <location>
        <begin position="2"/>
        <end position="61"/>
    </location>
</feature>
<feature type="compositionally biased region" description="Polar residues" evidence="5">
    <location>
        <begin position="368"/>
        <end position="379"/>
    </location>
</feature>
<dbReference type="AlphaFoldDB" id="A0A9W8ANB7"/>
<keyword evidence="10" id="KW-1185">Reference proteome</keyword>
<dbReference type="EMBL" id="JANBPY010000831">
    <property type="protein sequence ID" value="KAJ1963391.1"/>
    <property type="molecule type" value="Genomic_DNA"/>
</dbReference>
<evidence type="ECO:0000313" key="9">
    <source>
        <dbReference type="EMBL" id="KAJ1963391.1"/>
    </source>
</evidence>
<feature type="transmembrane region" description="Helical" evidence="6">
    <location>
        <begin position="233"/>
        <end position="252"/>
    </location>
</feature>
<evidence type="ECO:0000256" key="3">
    <source>
        <dbReference type="ARBA" id="ARBA00022989"/>
    </source>
</evidence>
<feature type="transmembrane region" description="Helical" evidence="6">
    <location>
        <begin position="141"/>
        <end position="163"/>
    </location>
</feature>
<keyword evidence="3 6" id="KW-1133">Transmembrane helix</keyword>
<evidence type="ECO:0000256" key="2">
    <source>
        <dbReference type="ARBA" id="ARBA00022692"/>
    </source>
</evidence>
<keyword evidence="2 6" id="KW-0812">Transmembrane</keyword>
<organism evidence="9 10">
    <name type="scientific">Dispira parvispora</name>
    <dbReference type="NCBI Taxonomy" id="1520584"/>
    <lineage>
        <taxon>Eukaryota</taxon>
        <taxon>Fungi</taxon>
        <taxon>Fungi incertae sedis</taxon>
        <taxon>Zoopagomycota</taxon>
        <taxon>Kickxellomycotina</taxon>
        <taxon>Dimargaritomycetes</taxon>
        <taxon>Dimargaritales</taxon>
        <taxon>Dimargaritaceae</taxon>
        <taxon>Dispira</taxon>
    </lineage>
</organism>
<feature type="domain" description="Abscisic acid G-protein coupled receptor-like" evidence="7">
    <location>
        <begin position="132"/>
        <end position="299"/>
    </location>
</feature>
<proteinExistence type="predicted"/>
<name>A0A9W8ANB7_9FUNG</name>
<evidence type="ECO:0000313" key="10">
    <source>
        <dbReference type="Proteomes" id="UP001150925"/>
    </source>
</evidence>
<dbReference type="InterPro" id="IPR015672">
    <property type="entry name" value="GPHR/GTG"/>
</dbReference>
<dbReference type="Proteomes" id="UP001150925">
    <property type="component" value="Unassembled WGS sequence"/>
</dbReference>
<dbReference type="Pfam" id="PF12430">
    <property type="entry name" value="ABA_GPCR"/>
    <property type="match status" value="1"/>
</dbReference>
<comment type="subcellular location">
    <subcellularLocation>
        <location evidence="1">Membrane</location>
        <topology evidence="1">Multi-pass membrane protein</topology>
    </subcellularLocation>
</comment>
<dbReference type="OrthoDB" id="264392at2759"/>
<dbReference type="PANTHER" id="PTHR15948:SF0">
    <property type="entry name" value="GOLGI PH REGULATOR A-RELATED"/>
    <property type="match status" value="1"/>
</dbReference>
<evidence type="ECO:0000259" key="8">
    <source>
        <dbReference type="Pfam" id="PF12537"/>
    </source>
</evidence>
<feature type="transmembrane region" description="Helical" evidence="6">
    <location>
        <begin position="197"/>
        <end position="221"/>
    </location>
</feature>
<evidence type="ECO:0000256" key="1">
    <source>
        <dbReference type="ARBA" id="ARBA00004141"/>
    </source>
</evidence>
<evidence type="ECO:0000256" key="6">
    <source>
        <dbReference type="SAM" id="Phobius"/>
    </source>
</evidence>
<reference evidence="9" key="1">
    <citation type="submission" date="2022-07" db="EMBL/GenBank/DDBJ databases">
        <title>Phylogenomic reconstructions and comparative analyses of Kickxellomycotina fungi.</title>
        <authorList>
            <person name="Reynolds N.K."/>
            <person name="Stajich J.E."/>
            <person name="Barry K."/>
            <person name="Grigoriev I.V."/>
            <person name="Crous P."/>
            <person name="Smith M.E."/>
        </authorList>
    </citation>
    <scope>NUCLEOTIDE SEQUENCE</scope>
    <source>
        <strain evidence="9">RSA 1196</strain>
    </source>
</reference>
<evidence type="ECO:0000256" key="5">
    <source>
        <dbReference type="SAM" id="MobiDB-lite"/>
    </source>
</evidence>
<keyword evidence="4 6" id="KW-0472">Membrane</keyword>
<comment type="caution">
    <text evidence="9">The sequence shown here is derived from an EMBL/GenBank/DDBJ whole genome shotgun (WGS) entry which is preliminary data.</text>
</comment>
<dbReference type="PANTHER" id="PTHR15948">
    <property type="entry name" value="G-PROTEIN COUPLED RECEPTOR 89-RELATED"/>
    <property type="match status" value="1"/>
</dbReference>
<sequence>MARVGVFGVTLMAILSGFGAVNSPYTTLFVFVRQVTAAQIQTVERKLTQTTGILHSKQQQLIEEERRVQADQASHRLMKRMVHSMTGTLGLGAQASLHRLREEIQMLENISQRIQADLETLHFEKHRYDEIRTFKGQYFNFLGYIFSVYCVYKVVMAFINIVFHRVGKTDPITYGLTLAATHANIQSLDVPFWSQQLSFWFVGIMVVCSIRGLLLQIIKFFKVFTGTVSPANVVLLLAQLMGVYFLSSVLLLRMSLPPEFRMIIQDVLGTIEFHFYQRWFDVIFLVSALTSMAFVYFVHQAQIDSHHALTLGHDDDTDWEAIELGTRPQSFGDYANDYGLAKDHFEDVTLSYPSSTDVAGSSMMTAPNSMAGNSQTSGTFRALHSDPRRRW</sequence>
<dbReference type="InterPro" id="IPR022535">
    <property type="entry name" value="Golgi_pH-regulator_cons_dom"/>
</dbReference>